<gene>
    <name evidence="2" type="ORF">CDAUBV1_LOCUS16237</name>
</gene>
<proteinExistence type="predicted"/>
<name>A0AAV2TW98_CALDB</name>
<evidence type="ECO:0000313" key="2">
    <source>
        <dbReference type="EMBL" id="CAL5140943.1"/>
    </source>
</evidence>
<feature type="compositionally biased region" description="Low complexity" evidence="1">
    <location>
        <begin position="1292"/>
        <end position="1305"/>
    </location>
</feature>
<organism evidence="2 3">
    <name type="scientific">Calicophoron daubneyi</name>
    <name type="common">Rumen fluke</name>
    <name type="synonym">Paramphistomum daubneyi</name>
    <dbReference type="NCBI Taxonomy" id="300641"/>
    <lineage>
        <taxon>Eukaryota</taxon>
        <taxon>Metazoa</taxon>
        <taxon>Spiralia</taxon>
        <taxon>Lophotrochozoa</taxon>
        <taxon>Platyhelminthes</taxon>
        <taxon>Trematoda</taxon>
        <taxon>Digenea</taxon>
        <taxon>Plagiorchiida</taxon>
        <taxon>Pronocephalata</taxon>
        <taxon>Paramphistomoidea</taxon>
        <taxon>Paramphistomidae</taxon>
        <taxon>Calicophoron</taxon>
    </lineage>
</organism>
<comment type="caution">
    <text evidence="2">The sequence shown here is derived from an EMBL/GenBank/DDBJ whole genome shotgun (WGS) entry which is preliminary data.</text>
</comment>
<feature type="compositionally biased region" description="Polar residues" evidence="1">
    <location>
        <begin position="269"/>
        <end position="290"/>
    </location>
</feature>
<feature type="region of interest" description="Disordered" evidence="1">
    <location>
        <begin position="266"/>
        <end position="377"/>
    </location>
</feature>
<protein>
    <submittedName>
        <fullName evidence="2">Uncharacterized protein</fullName>
    </submittedName>
</protein>
<feature type="region of interest" description="Disordered" evidence="1">
    <location>
        <begin position="140"/>
        <end position="196"/>
    </location>
</feature>
<feature type="region of interest" description="Disordered" evidence="1">
    <location>
        <begin position="421"/>
        <end position="462"/>
    </location>
</feature>
<dbReference type="Proteomes" id="UP001497525">
    <property type="component" value="Unassembled WGS sequence"/>
</dbReference>
<dbReference type="EMBL" id="CAXLJL010000822">
    <property type="protein sequence ID" value="CAL5140943.1"/>
    <property type="molecule type" value="Genomic_DNA"/>
</dbReference>
<feature type="compositionally biased region" description="Polar residues" evidence="1">
    <location>
        <begin position="297"/>
        <end position="328"/>
    </location>
</feature>
<feature type="compositionally biased region" description="Low complexity" evidence="1">
    <location>
        <begin position="358"/>
        <end position="377"/>
    </location>
</feature>
<feature type="region of interest" description="Disordered" evidence="1">
    <location>
        <begin position="859"/>
        <end position="885"/>
    </location>
</feature>
<sequence>MPPPLPGPPTPLPELNSNNGHSKKFFSIPRLSLRTAKTEGIAGEEDGEDEESIRRKTQIDNETSTLFSYPESFVAESITHSELDCILAANESQVSRELGCPTDGVHFRSEESILASLIRNQPTDPHRLTKDHGHRSLRAAPLTDHEENGINGVQFSKHGDNHFDSDSLEEEGRYSEPLLDKQSSKERTRRIKRKEKLGEGFKESNFGTTVATDHALDQNQCSKVSLPTTVLSDSWPTERKQKRWSVTETSKTGLVAQRASVWEKHFKPTTRSTSPVKLSSKGTKVPSVSISEPYPITPNTTCCTTQSPLGTNSDQSYGTDMAGSSITWSGDRRQKSRTWTSQKPGNSCPPTNGQNPNSETLSISVSTSSESSRTNSSLSFLEGYVTIPLEDLVQAYIRCYSSNSRDFTTSDYLQSRQTNRKNFSTSELVDKTSEVSGSTLTTNDREANMDEVTGRKTDDQQNSIATVTRSVYEPLNRMELSTMSTPVTGTMQFEENSQRQGVHRAHSLSSARLERRPLLMTTSRHCIRAPKSKSSNRLARSPVIFDTRAISSPTNQKGLTRGQEFPIRRTINGPNLSDLDRNRLLYQSATIKSAEYPGWEEVDSFVDESTELKATIHKPTANVSVLTDTNIEKALLCTAHTPKETRNTHDEVIKENFRNCLDRERRTSCKQCSQIGVLTGQSVTKNRPTYCQEKISTLYNSKPLVKTVPSDPLIAQPLSARNMFKPDPRQHFSSNQQFAREVHNPANQISSLSPAAQRYEQHVQAAMAERQRPINEGIIWPFRPPRVLEPSVPARHTLHEEPSALKKADHFRIHNPDQDSFCNGDTVEPDEWRHKLGLITRWRHEVNNAMQAGETDMEGILRSPEPSPSVTQPSAEWTPFSPRTRGPNQDMFLPPPPNDFDNFPQYHSSFEQTPVNLSQPSNIRSELLSSARFKDFGLSAKYFMNSGGIQRIPESHTIQKTSTLTGAPHSQTKYTSVTSVKSLLDFQPVTAISTRNPDVGSTYEQHPYVSFTSFTVSPLTQGHAVQSTSRQPAMLSNQTTTPQLSNRYDAMGRSFVHPPNPAELSVTHPSAFNSLGPIVCEARINQQQRTDTKQLRENSAPVPFGWYPKPDPENYRYSPASPQFNPVTPIAPVMTGSCPPDALNQTNTWLANMNPSPMRPVSGEYEMPQPVLEPDGPRQEPFHSHGGHVSVNPVAKDGQDMHDSFITPMPMLRGVLSPSNDLQVVPNRPQQSSIYPTVSRELTVVHSRPQMKFRLPNSSYGAYEGLEDFDRMVELNGLRQSQPVLSPAKRVTSSTTITPITKSSPQMTEVGKGRQKSVTRFQLNMPGQSEQNSGIFQRNGQLDDHSQTNVETKPRSHLRRAATISPVRHIRDRNVHDLPRPAPLKGGQLAMSSGFASAGSIVVPAEDTHEAPVRKPGLPTAAIRNGIREHGLPPPVDVYAYPLVSDFQKGLEVLNQVNDIGEDGRPIHCRDGRLQTLAPNKFLLGRVASNEDLCIQTETPFAFTIAATDKEICITKVASADDLKVLANGHDNRKNVATANLPRSPRPSRPPIPVNLRLTFGSESNITDHRNSAAPPIQAPGTNYRVMYHVDLPFGSKAAADLRRNPARLRRLNYQNPARYSMPCITYHEDQFKPIELNIPMSALK</sequence>
<feature type="region of interest" description="Disordered" evidence="1">
    <location>
        <begin position="1088"/>
        <end position="1107"/>
    </location>
</feature>
<accession>A0AAV2TW98</accession>
<feature type="region of interest" description="Disordered" evidence="1">
    <location>
        <begin position="1285"/>
        <end position="1312"/>
    </location>
</feature>
<feature type="region of interest" description="Disordered" evidence="1">
    <location>
        <begin position="1"/>
        <end position="23"/>
    </location>
</feature>
<feature type="compositionally biased region" description="Polar residues" evidence="1">
    <location>
        <begin position="337"/>
        <end position="357"/>
    </location>
</feature>
<evidence type="ECO:0000313" key="3">
    <source>
        <dbReference type="Proteomes" id="UP001497525"/>
    </source>
</evidence>
<evidence type="ECO:0000256" key="1">
    <source>
        <dbReference type="SAM" id="MobiDB-lite"/>
    </source>
</evidence>
<feature type="compositionally biased region" description="Basic and acidic residues" evidence="1">
    <location>
        <begin position="157"/>
        <end position="186"/>
    </location>
</feature>
<feature type="compositionally biased region" description="Basic and acidic residues" evidence="1">
    <location>
        <begin position="443"/>
        <end position="459"/>
    </location>
</feature>
<reference evidence="2" key="1">
    <citation type="submission" date="2024-06" db="EMBL/GenBank/DDBJ databases">
        <authorList>
            <person name="Liu X."/>
            <person name="Lenzi L."/>
            <person name="Haldenby T S."/>
            <person name="Uol C."/>
        </authorList>
    </citation>
    <scope>NUCLEOTIDE SEQUENCE</scope>
</reference>
<feature type="compositionally biased region" description="Pro residues" evidence="1">
    <location>
        <begin position="1"/>
        <end position="12"/>
    </location>
</feature>